<dbReference type="SMART" id="SM00028">
    <property type="entry name" value="TPR"/>
    <property type="match status" value="2"/>
</dbReference>
<dbReference type="Gene3D" id="1.25.40.10">
    <property type="entry name" value="Tetratricopeptide repeat domain"/>
    <property type="match status" value="1"/>
</dbReference>
<feature type="repeat" description="TPR" evidence="3">
    <location>
        <begin position="72"/>
        <end position="105"/>
    </location>
</feature>
<dbReference type="RefSeq" id="WP_278099222.1">
    <property type="nucleotide sequence ID" value="NZ_CP091092.1"/>
</dbReference>
<dbReference type="PROSITE" id="PS50005">
    <property type="entry name" value="TPR"/>
    <property type="match status" value="1"/>
</dbReference>
<dbReference type="PANTHER" id="PTHR44943:SF4">
    <property type="entry name" value="TPR REPEAT-CONTAINING PROTEIN MJ0798"/>
    <property type="match status" value="1"/>
</dbReference>
<keyword evidence="5" id="KW-1185">Reference proteome</keyword>
<keyword evidence="2 3" id="KW-0802">TPR repeat</keyword>
<keyword evidence="1" id="KW-0677">Repeat</keyword>
<dbReference type="SUPFAM" id="SSF48452">
    <property type="entry name" value="TPR-like"/>
    <property type="match status" value="1"/>
</dbReference>
<dbReference type="GeneID" id="79950649"/>
<name>A0AAF0JMC3_9EURY</name>
<evidence type="ECO:0000256" key="3">
    <source>
        <dbReference type="PROSITE-ProRule" id="PRU00339"/>
    </source>
</evidence>
<gene>
    <name evidence="4" type="ORF">L1994_09585</name>
</gene>
<dbReference type="InterPro" id="IPR051685">
    <property type="entry name" value="Ycf3/AcsC/BcsC/TPR_MFPF"/>
</dbReference>
<dbReference type="InterPro" id="IPR019734">
    <property type="entry name" value="TPR_rpt"/>
</dbReference>
<proteinExistence type="predicted"/>
<dbReference type="AlphaFoldDB" id="A0AAF0JMC3"/>
<dbReference type="PANTHER" id="PTHR44943">
    <property type="entry name" value="CELLULOSE SYNTHASE OPERON PROTEIN C"/>
    <property type="match status" value="1"/>
</dbReference>
<organism evidence="4 5">
    <name type="scientific">Methanomicrobium antiquum</name>
    <dbReference type="NCBI Taxonomy" id="487686"/>
    <lineage>
        <taxon>Archaea</taxon>
        <taxon>Methanobacteriati</taxon>
        <taxon>Methanobacteriota</taxon>
        <taxon>Stenosarchaea group</taxon>
        <taxon>Methanomicrobia</taxon>
        <taxon>Methanomicrobiales</taxon>
        <taxon>Methanomicrobiaceae</taxon>
        <taxon>Methanomicrobium</taxon>
    </lineage>
</organism>
<evidence type="ECO:0000313" key="5">
    <source>
        <dbReference type="Proteomes" id="UP001218895"/>
    </source>
</evidence>
<dbReference type="KEGG" id="manq:L1994_09585"/>
<evidence type="ECO:0000256" key="2">
    <source>
        <dbReference type="ARBA" id="ARBA00022803"/>
    </source>
</evidence>
<protein>
    <submittedName>
        <fullName evidence="4">Tetratricopeptide repeat protein</fullName>
    </submittedName>
</protein>
<dbReference type="InterPro" id="IPR011990">
    <property type="entry name" value="TPR-like_helical_dom_sf"/>
</dbReference>
<dbReference type="Proteomes" id="UP001218895">
    <property type="component" value="Chromosome"/>
</dbReference>
<evidence type="ECO:0000313" key="4">
    <source>
        <dbReference type="EMBL" id="WFN36385.1"/>
    </source>
</evidence>
<accession>A0AAF0JMC3</accession>
<evidence type="ECO:0000256" key="1">
    <source>
        <dbReference type="ARBA" id="ARBA00022737"/>
    </source>
</evidence>
<reference evidence="4" key="1">
    <citation type="submission" date="2022-01" db="EMBL/GenBank/DDBJ databases">
        <title>Complete genome of Methanomicrobium antiquum DSM 21220.</title>
        <authorList>
            <person name="Chen S.-C."/>
            <person name="You Y.-T."/>
            <person name="Zhou Y.-Z."/>
            <person name="Lai M.-C."/>
        </authorList>
    </citation>
    <scope>NUCLEOTIDE SEQUENCE</scope>
    <source>
        <strain evidence="4">DSM 21220</strain>
    </source>
</reference>
<dbReference type="Pfam" id="PF00515">
    <property type="entry name" value="TPR_1"/>
    <property type="match status" value="1"/>
</dbReference>
<sequence>MPPMDGRIYISDENVTHQKWMTQYEENPKKYLNDPENPLEWTLKGLQCAANNGHDEALLYFDTAIEGDAQFAPAYYSKAVSLFNLKQYDEAEECLQKAIEINSQYEALAEKLRGNYLE</sequence>
<dbReference type="EMBL" id="CP091092">
    <property type="protein sequence ID" value="WFN36385.1"/>
    <property type="molecule type" value="Genomic_DNA"/>
</dbReference>